<dbReference type="PANTHER" id="PTHR37298">
    <property type="entry name" value="UPF0111 PROTEIN YKAA"/>
    <property type="match status" value="1"/>
</dbReference>
<sequence length="212" mass="23774" precursor="true">MVFSRLLPKNPQFGVLFTRAAVNAHTTATALVDLCERFENVEAKVHRLRDLEHEGDHVSGQLTIALQDAFITPFDREDIIELNNHLDDFVDLIEEAGRRMWLYRIDHPGAPALQIARVIEQQAQLLAQAMPMIEDAGKSAELSSYTQQIRKLEDDADRISDAVQQAQYDGVTDIPGMIRAMRLGEIMALLEDATDQAQRVAKTIEGIILKNA</sequence>
<dbReference type="HOGENOM" id="CLU_086031_0_1_0"/>
<reference evidence="3 4" key="1">
    <citation type="journal article" date="2011" name="Stand. Genomic Sci.">
        <title>Complete genome sequence of Deinococcus maricopensis type strain (LB-34).</title>
        <authorList>
            <person name="Pukall R."/>
            <person name="Zeytun A."/>
            <person name="Lucas S."/>
            <person name="Lapidus A."/>
            <person name="Hammon N."/>
            <person name="Deshpande S."/>
            <person name="Nolan M."/>
            <person name="Cheng J.F."/>
            <person name="Pitluck S."/>
            <person name="Liolios K."/>
            <person name="Pagani I."/>
            <person name="Mikhailova N."/>
            <person name="Ivanova N."/>
            <person name="Mavromatis K."/>
            <person name="Pati A."/>
            <person name="Tapia R."/>
            <person name="Han C."/>
            <person name="Goodwin L."/>
            <person name="Chen A."/>
            <person name="Palaniappan K."/>
            <person name="Land M."/>
            <person name="Hauser L."/>
            <person name="Chang Y.J."/>
            <person name="Jeffries C.D."/>
            <person name="Brambilla E.M."/>
            <person name="Rohde M."/>
            <person name="Goker M."/>
            <person name="Detter J.C."/>
            <person name="Woyke T."/>
            <person name="Bristow J."/>
            <person name="Eisen J.A."/>
            <person name="Markowitz V."/>
            <person name="Hugenholtz P."/>
            <person name="Kyrpides N.C."/>
            <person name="Klenk H.P."/>
        </authorList>
    </citation>
    <scope>NUCLEOTIDE SEQUENCE [LARGE SCALE GENOMIC DNA]</scope>
    <source>
        <strain evidence="4">DSM 21211 / LMG 22137 / NRRL B-23946 / LB-34</strain>
    </source>
</reference>
<gene>
    <name evidence="3" type="ordered locus">Deima_2279</name>
</gene>
<dbReference type="EMBL" id="CP002454">
    <property type="protein sequence ID" value="ADV67917.1"/>
    <property type="molecule type" value="Genomic_DNA"/>
</dbReference>
<evidence type="ECO:0000313" key="4">
    <source>
        <dbReference type="Proteomes" id="UP000008635"/>
    </source>
</evidence>
<evidence type="ECO:0000256" key="1">
    <source>
        <dbReference type="ARBA" id="ARBA00008591"/>
    </source>
</evidence>
<dbReference type="KEGG" id="dmr:Deima_2279"/>
<dbReference type="InterPro" id="IPR038078">
    <property type="entry name" value="PhoU-like_sf"/>
</dbReference>
<evidence type="ECO:0000313" key="3">
    <source>
        <dbReference type="EMBL" id="ADV67917.1"/>
    </source>
</evidence>
<dbReference type="Pfam" id="PF01865">
    <property type="entry name" value="PhoU_div"/>
    <property type="match status" value="1"/>
</dbReference>
<proteinExistence type="inferred from homology"/>
<dbReference type="STRING" id="709986.Deima_2279"/>
<keyword evidence="2" id="KW-0175">Coiled coil</keyword>
<dbReference type="InterPro" id="IPR052912">
    <property type="entry name" value="UPF0111_domain"/>
</dbReference>
<dbReference type="AlphaFoldDB" id="E8UA28"/>
<dbReference type="InterPro" id="IPR018445">
    <property type="entry name" value="Put_Phosphate_transp_reg"/>
</dbReference>
<evidence type="ECO:0000256" key="2">
    <source>
        <dbReference type="SAM" id="Coils"/>
    </source>
</evidence>
<protein>
    <submittedName>
        <fullName evidence="3">Putative phosphate transport regulator</fullName>
    </submittedName>
</protein>
<dbReference type="RefSeq" id="WP_013557422.1">
    <property type="nucleotide sequence ID" value="NC_014958.1"/>
</dbReference>
<dbReference type="PANTHER" id="PTHR37298:SF1">
    <property type="entry name" value="UPF0111 PROTEIN YKAA"/>
    <property type="match status" value="1"/>
</dbReference>
<dbReference type="OrthoDB" id="9797568at2"/>
<dbReference type="Proteomes" id="UP000008635">
    <property type="component" value="Chromosome"/>
</dbReference>
<accession>E8UA28</accession>
<keyword evidence="4" id="KW-1185">Reference proteome</keyword>
<organism evidence="3 4">
    <name type="scientific">Deinococcus maricopensis (strain DSM 21211 / LMG 22137 / NRRL B-23946 / LB-34)</name>
    <dbReference type="NCBI Taxonomy" id="709986"/>
    <lineage>
        <taxon>Bacteria</taxon>
        <taxon>Thermotogati</taxon>
        <taxon>Deinococcota</taxon>
        <taxon>Deinococci</taxon>
        <taxon>Deinococcales</taxon>
        <taxon>Deinococcaceae</taxon>
        <taxon>Deinococcus</taxon>
    </lineage>
</organism>
<dbReference type="eggNOG" id="COG1392">
    <property type="taxonomic scope" value="Bacteria"/>
</dbReference>
<dbReference type="Gene3D" id="1.20.58.220">
    <property type="entry name" value="Phosphate transport system protein phou homolog 2, domain 2"/>
    <property type="match status" value="1"/>
</dbReference>
<comment type="similarity">
    <text evidence="1">Belongs to the UPF0111 family.</text>
</comment>
<name>E8UA28_DEIML</name>
<reference evidence="4" key="2">
    <citation type="submission" date="2011-01" db="EMBL/GenBank/DDBJ databases">
        <title>The complete genome of Deinococcus maricopensis DSM 21211.</title>
        <authorList>
            <consortium name="US DOE Joint Genome Institute (JGI-PGF)"/>
            <person name="Lucas S."/>
            <person name="Copeland A."/>
            <person name="Lapidus A."/>
            <person name="Goodwin L."/>
            <person name="Pitluck S."/>
            <person name="Kyrpides N."/>
            <person name="Mavromatis K."/>
            <person name="Pagani I."/>
            <person name="Ivanova N."/>
            <person name="Ovchinnikova G."/>
            <person name="Zeytun A."/>
            <person name="Detter J.C."/>
            <person name="Han C."/>
            <person name="Land M."/>
            <person name="Hauser L."/>
            <person name="Markowitz V."/>
            <person name="Cheng J.-F."/>
            <person name="Hugenholtz P."/>
            <person name="Woyke T."/>
            <person name="Wu D."/>
            <person name="Pukall R."/>
            <person name="Gehrich-Schroeter G."/>
            <person name="Brambilla E."/>
            <person name="Klenk H.-P."/>
            <person name="Eisen J.A."/>
        </authorList>
    </citation>
    <scope>NUCLEOTIDE SEQUENCE [LARGE SCALE GENOMIC DNA]</scope>
    <source>
        <strain evidence="4">DSM 21211 / LMG 22137 / NRRL B-23946 / LB-34</strain>
    </source>
</reference>
<feature type="coiled-coil region" evidence="2">
    <location>
        <begin position="142"/>
        <end position="169"/>
    </location>
</feature>